<dbReference type="OrthoDB" id="1179773at2"/>
<sequence>MWAVAKIQHLKTDADRLKIIRNLNRILDIRVVDVDVLEGKLFFRYKNSFAFEQAKRELYRIGYPMITYTRSGEPNESTDQSYWT</sequence>
<evidence type="ECO:0000313" key="1">
    <source>
        <dbReference type="EMBL" id="SHJ44465.1"/>
    </source>
</evidence>
<organism evidence="1 2">
    <name type="scientific">Arenibacter nanhaiticus</name>
    <dbReference type="NCBI Taxonomy" id="558155"/>
    <lineage>
        <taxon>Bacteria</taxon>
        <taxon>Pseudomonadati</taxon>
        <taxon>Bacteroidota</taxon>
        <taxon>Flavobacteriia</taxon>
        <taxon>Flavobacteriales</taxon>
        <taxon>Flavobacteriaceae</taxon>
        <taxon>Arenibacter</taxon>
    </lineage>
</organism>
<proteinExistence type="predicted"/>
<evidence type="ECO:0000313" key="2">
    <source>
        <dbReference type="Proteomes" id="UP000184231"/>
    </source>
</evidence>
<dbReference type="Proteomes" id="UP000184231">
    <property type="component" value="Unassembled WGS sequence"/>
</dbReference>
<accession>A0A1M6JCM2</accession>
<keyword evidence="2" id="KW-1185">Reference proteome</keyword>
<dbReference type="AlphaFoldDB" id="A0A1M6JCM2"/>
<dbReference type="EMBL" id="FQYX01000021">
    <property type="protein sequence ID" value="SHJ44465.1"/>
    <property type="molecule type" value="Genomic_DNA"/>
</dbReference>
<reference evidence="1 2" key="1">
    <citation type="submission" date="2016-11" db="EMBL/GenBank/DDBJ databases">
        <authorList>
            <person name="Jaros S."/>
            <person name="Januszkiewicz K."/>
            <person name="Wedrychowicz H."/>
        </authorList>
    </citation>
    <scope>NUCLEOTIDE SEQUENCE [LARGE SCALE GENOMIC DNA]</scope>
    <source>
        <strain evidence="1 2">CGMCC 1.8863</strain>
    </source>
</reference>
<dbReference type="RefSeq" id="WP_072765107.1">
    <property type="nucleotide sequence ID" value="NZ_FQYX01000021.1"/>
</dbReference>
<protein>
    <recommendedName>
        <fullName evidence="3">Heavy-metal-associated domain-containing protein</fullName>
    </recommendedName>
</protein>
<evidence type="ECO:0008006" key="3">
    <source>
        <dbReference type="Google" id="ProtNLM"/>
    </source>
</evidence>
<gene>
    <name evidence="1" type="ORF">SAMN04487911_12153</name>
</gene>
<name>A0A1M6JCM2_9FLAO</name>